<dbReference type="Proteomes" id="UP001148662">
    <property type="component" value="Unassembled WGS sequence"/>
</dbReference>
<sequence>MSQYVHVPKSELDEAQLRALEEHEISQGPLSVLQQAVRNHTQVLISLRNNKKLLARVKAFDRHSNMVLENMWTEVPKGKNKKPVNKDRFISKMFLRCGSSLVYRDFPRSDTLFTQGGLCYPYSSQYCVIIQVGCSHSLGLVTRTGELGACNKASPSRAGKSIDSSRPATPPPPPYAQSSHEPPVFATETTTTTTHVVTTTHTTTHFFSLPLWRRRAQQTAQYDTGLTARKTPRESADELGVARAIPVVYARDKDLPPTPPAEEVDLQSPVDSRVRTSHAGNGDVSGDTRHIPRVVSPESLQPSQPSPAPSSIADSESSSQPRRSTAALARAALGLTLPAMSVNPTPSPSTSSVAEATTVTFVPPPPVPPSMSPPRMSQSNMRRVKSYQRLPNGSGEASHAEVRERRRTRGLSLGPLHFGSDDKPEAKDTEKPERKSLSRRGSFWSRKRNDSKTPAPPVPPPPPPEQYLNRPRPSLPALHPVSPFRIDNSTPERPPVNLEEPKVPVELRRRHSERAPSQSSKSPPASPEPTSPQLFAPSKETADGGVALEALVQFLHSSPDNPQSSRVLPPSMLHLCQTMTSLLGSTNPPFLHRLSMNLFGSSSSPSPVNGTVLGEPFTRTPRTSQSSSSRPSVSRPSPKVSVEIPRPRHEEESPEVYLHRLTEAVSKAEVATVLASSADSFHAAALRAYIDRFDFNGDPLDVALRKLLMDVGLPRETQQIDRVIEAFAARYRYCHPDLFVSEDHPYILAFSLIMLHTDAFNKSNKRKMTKPDYIRNTRLPGVAPEVLDCFYDNIVFAPFIFIEDPLDVNGQRGLFAENSAIRRHSTLNVPSPGGLNSSGSTLLSKNNKIDPYYLITRGLLDDLRVDVKSYVPPISPYFYKGTAQHWSEEDLLRAFAQANSIEIASEHNRYMTSPWFGLNVGGGPNNTMMASSPIYPNGLDVAVLRVTKVGTMLRKEGIPDGRKANNRKWREWAVLLTGSQLLWSRDPAWANVVRTHMETPKSELPAPRNLVPKPDELVSVKDAVAVYDRSYTRYPNTFRLHMPEGRHFLLQVKDEKEMNEWVACINYASAFKTAGLTGQAAAVSHLRDMQQKRRTMMPPVRSYGDSAADEASGREEHSQSTSESTSVTESGGDEPVTPPMDNNSRLFKATFDQVKADLAAGDWQAVDSINLQCTGRPRAYSLESTLQTPTSPTSRADDSAVVSVTSRSQIIKTKVRELESRISAQQTQLDTDLRFVRNIAVLTPFQRATRDRLQAAVQNAAKRVMQVRLEMEKLTCHRDVLISDLSAEARDWQRTKKMALRAATEKLHLERQYSLPRMTLSTYGDNGITRTTSTSPITIPRSSNSPDSQRPNSSATDSFHSALSYSSDWTAYSPPEDRDRLAPHNGTSHSFDSPTTNPLTDSSSRSSPPDSAQPSHLSTQSSLESTAGTDGQIRTSEERFYPAPETPEEQAEEWNKTRAAKRVSLVRVPSTLRMSTFVGKHSRIGSDVVSSDASTITPTTPMYRSVSSPAPSHLRTNSVDEHEPASDC</sequence>
<gene>
    <name evidence="1" type="ORF">NM688_g1749</name>
</gene>
<comment type="caution">
    <text evidence="1">The sequence shown here is derived from an EMBL/GenBank/DDBJ whole genome shotgun (WGS) entry which is preliminary data.</text>
</comment>
<protein>
    <submittedName>
        <fullName evidence="1">Uncharacterized protein</fullName>
    </submittedName>
</protein>
<name>A0ACC1TAW7_9APHY</name>
<reference evidence="1" key="1">
    <citation type="submission" date="2022-07" db="EMBL/GenBank/DDBJ databases">
        <title>Genome Sequence of Phlebia brevispora.</title>
        <authorList>
            <person name="Buettner E."/>
        </authorList>
    </citation>
    <scope>NUCLEOTIDE SEQUENCE</scope>
    <source>
        <strain evidence="1">MPL23</strain>
    </source>
</reference>
<keyword evidence="2" id="KW-1185">Reference proteome</keyword>
<dbReference type="EMBL" id="JANHOG010000198">
    <property type="protein sequence ID" value="KAJ3556939.1"/>
    <property type="molecule type" value="Genomic_DNA"/>
</dbReference>
<accession>A0ACC1TAW7</accession>
<proteinExistence type="predicted"/>
<evidence type="ECO:0000313" key="1">
    <source>
        <dbReference type="EMBL" id="KAJ3556939.1"/>
    </source>
</evidence>
<evidence type="ECO:0000313" key="2">
    <source>
        <dbReference type="Proteomes" id="UP001148662"/>
    </source>
</evidence>
<organism evidence="1 2">
    <name type="scientific">Phlebia brevispora</name>
    <dbReference type="NCBI Taxonomy" id="194682"/>
    <lineage>
        <taxon>Eukaryota</taxon>
        <taxon>Fungi</taxon>
        <taxon>Dikarya</taxon>
        <taxon>Basidiomycota</taxon>
        <taxon>Agaricomycotina</taxon>
        <taxon>Agaricomycetes</taxon>
        <taxon>Polyporales</taxon>
        <taxon>Meruliaceae</taxon>
        <taxon>Phlebia</taxon>
    </lineage>
</organism>